<evidence type="ECO:0000256" key="1">
    <source>
        <dbReference type="ARBA" id="ARBA00022679"/>
    </source>
</evidence>
<comment type="caution">
    <text evidence="3">The sequence shown here is derived from an EMBL/GenBank/DDBJ whole genome shotgun (WGS) entry which is preliminary data.</text>
</comment>
<dbReference type="InterPro" id="IPR001296">
    <property type="entry name" value="Glyco_trans_1"/>
</dbReference>
<dbReference type="SUPFAM" id="SSF53756">
    <property type="entry name" value="UDP-Glycosyltransferase/glycogen phosphorylase"/>
    <property type="match status" value="1"/>
</dbReference>
<evidence type="ECO:0000313" key="4">
    <source>
        <dbReference type="Proteomes" id="UP000823638"/>
    </source>
</evidence>
<dbReference type="GO" id="GO:0016757">
    <property type="term" value="F:glycosyltransferase activity"/>
    <property type="evidence" value="ECO:0007669"/>
    <property type="project" value="InterPro"/>
</dbReference>
<dbReference type="PANTHER" id="PTHR46401:SF2">
    <property type="entry name" value="GLYCOSYLTRANSFERASE WBBK-RELATED"/>
    <property type="match status" value="1"/>
</dbReference>
<organism evidence="3 4">
    <name type="scientific">Candidatus Gallitreponema excrementavium</name>
    <dbReference type="NCBI Taxonomy" id="2840840"/>
    <lineage>
        <taxon>Bacteria</taxon>
        <taxon>Pseudomonadati</taxon>
        <taxon>Spirochaetota</taxon>
        <taxon>Spirochaetia</taxon>
        <taxon>Spirochaetales</taxon>
        <taxon>Candidatus Gallitreponema</taxon>
    </lineage>
</organism>
<dbReference type="AlphaFoldDB" id="A0A9D9N2L2"/>
<dbReference type="PANTHER" id="PTHR46401">
    <property type="entry name" value="GLYCOSYLTRANSFERASE WBBK-RELATED"/>
    <property type="match status" value="1"/>
</dbReference>
<dbReference type="GO" id="GO:0009103">
    <property type="term" value="P:lipopolysaccharide biosynthetic process"/>
    <property type="evidence" value="ECO:0007669"/>
    <property type="project" value="TreeGrafter"/>
</dbReference>
<dbReference type="Pfam" id="PF00534">
    <property type="entry name" value="Glycos_transf_1"/>
    <property type="match status" value="1"/>
</dbReference>
<accession>A0A9D9N2L2</accession>
<evidence type="ECO:0000259" key="2">
    <source>
        <dbReference type="Pfam" id="PF00534"/>
    </source>
</evidence>
<dbReference type="Gene3D" id="3.40.50.2000">
    <property type="entry name" value="Glycogen Phosphorylase B"/>
    <property type="match status" value="2"/>
</dbReference>
<evidence type="ECO:0000313" key="3">
    <source>
        <dbReference type="EMBL" id="MBO8457880.1"/>
    </source>
</evidence>
<proteinExistence type="predicted"/>
<dbReference type="EMBL" id="JADIMM010000080">
    <property type="protein sequence ID" value="MBO8457880.1"/>
    <property type="molecule type" value="Genomic_DNA"/>
</dbReference>
<feature type="domain" description="Glycosyl transferase family 1" evidence="2">
    <location>
        <begin position="69"/>
        <end position="225"/>
    </location>
</feature>
<name>A0A9D9N2L2_9SPIR</name>
<dbReference type="CDD" id="cd03801">
    <property type="entry name" value="GT4_PimA-like"/>
    <property type="match status" value="1"/>
</dbReference>
<reference evidence="3" key="1">
    <citation type="submission" date="2020-10" db="EMBL/GenBank/DDBJ databases">
        <authorList>
            <person name="Gilroy R."/>
        </authorList>
    </citation>
    <scope>NUCLEOTIDE SEQUENCE</scope>
    <source>
        <strain evidence="3">10532</strain>
    </source>
</reference>
<sequence length="428" mass="48970">MRNLNDIYFPEQKIERLALENSGAVIAYSDFSAERILKNSRAENIFVLPLGINTELISRFSRAGKKLDQKILKGKELTIGYFGRLENVQKGFLKFIEAVNILGKKFKIENKLKYVIFGRGKIPACIDISLIDRSGYLKQEDLYKEMAETDIMVMPSNYEPFGLAGIEAMASGALLLCTKGLGMDSYAVYGKNALAIPENPAGIASVLETAVKNYDKMERLISNGISEGKTWSWKRSVNAHLQIYEKVRQKMTRSFSYKKYFNIVQKFNNAELYLKNSVLRKIDTLIYKHTLENNEMYFITCGAIWDSEEKMVSVTHRDSNFVVSSPEIILRNLSGTVCFIGSWEFVSDPRAVFRQLIISRVERVIIYYWNGDDLPWQILKMESYNDFVMLLDGFSAFAEFSFMECNSKEAAPFNCIEIGFRYTDVCIA</sequence>
<dbReference type="Proteomes" id="UP000823638">
    <property type="component" value="Unassembled WGS sequence"/>
</dbReference>
<protein>
    <submittedName>
        <fullName evidence="3">Glycosyltransferase family 4 protein</fullName>
    </submittedName>
</protein>
<keyword evidence="1" id="KW-0808">Transferase</keyword>
<reference evidence="3" key="2">
    <citation type="journal article" date="2021" name="PeerJ">
        <title>Extensive microbial diversity within the chicken gut microbiome revealed by metagenomics and culture.</title>
        <authorList>
            <person name="Gilroy R."/>
            <person name="Ravi A."/>
            <person name="Getino M."/>
            <person name="Pursley I."/>
            <person name="Horton D.L."/>
            <person name="Alikhan N.F."/>
            <person name="Baker D."/>
            <person name="Gharbi K."/>
            <person name="Hall N."/>
            <person name="Watson M."/>
            <person name="Adriaenssens E.M."/>
            <person name="Foster-Nyarko E."/>
            <person name="Jarju S."/>
            <person name="Secka A."/>
            <person name="Antonio M."/>
            <person name="Oren A."/>
            <person name="Chaudhuri R.R."/>
            <person name="La Ragione R."/>
            <person name="Hildebrand F."/>
            <person name="Pallen M.J."/>
        </authorList>
    </citation>
    <scope>NUCLEOTIDE SEQUENCE</scope>
    <source>
        <strain evidence="3">10532</strain>
    </source>
</reference>
<gene>
    <name evidence="3" type="ORF">IAA81_06590</name>
</gene>